<feature type="region of interest" description="Disordered" evidence="2">
    <location>
        <begin position="244"/>
        <end position="373"/>
    </location>
</feature>
<evidence type="ECO:0000256" key="1">
    <source>
        <dbReference type="PROSITE-ProRule" id="PRU00723"/>
    </source>
</evidence>
<keyword evidence="1" id="KW-0863">Zinc-finger</keyword>
<evidence type="ECO:0000313" key="6">
    <source>
        <dbReference type="Proteomes" id="UP001190700"/>
    </source>
</evidence>
<dbReference type="GO" id="GO:0008270">
    <property type="term" value="F:zinc ion binding"/>
    <property type="evidence" value="ECO:0007669"/>
    <property type="project" value="UniProtKB-KW"/>
</dbReference>
<dbReference type="InterPro" id="IPR000571">
    <property type="entry name" value="Znf_CCCH"/>
</dbReference>
<feature type="compositionally biased region" description="Low complexity" evidence="2">
    <location>
        <begin position="553"/>
        <end position="566"/>
    </location>
</feature>
<feature type="compositionally biased region" description="Low complexity" evidence="2">
    <location>
        <begin position="794"/>
        <end position="803"/>
    </location>
</feature>
<feature type="region of interest" description="Disordered" evidence="2">
    <location>
        <begin position="540"/>
        <end position="947"/>
    </location>
</feature>
<evidence type="ECO:0000259" key="4">
    <source>
        <dbReference type="PROSITE" id="PS50103"/>
    </source>
</evidence>
<evidence type="ECO:0000259" key="3">
    <source>
        <dbReference type="PROSITE" id="PS50090"/>
    </source>
</evidence>
<name>A0AAE0FRH7_9CHLO</name>
<feature type="compositionally biased region" description="Basic and acidic residues" evidence="2">
    <location>
        <begin position="1065"/>
        <end position="1074"/>
    </location>
</feature>
<feature type="compositionally biased region" description="Low complexity" evidence="2">
    <location>
        <begin position="753"/>
        <end position="778"/>
    </location>
</feature>
<feature type="region of interest" description="Disordered" evidence="2">
    <location>
        <begin position="206"/>
        <end position="227"/>
    </location>
</feature>
<feature type="domain" description="Myb-like" evidence="3">
    <location>
        <begin position="1"/>
        <end position="55"/>
    </location>
</feature>
<dbReference type="Proteomes" id="UP001190700">
    <property type="component" value="Unassembled WGS sequence"/>
</dbReference>
<feature type="compositionally biased region" description="Basic and acidic residues" evidence="2">
    <location>
        <begin position="630"/>
        <end position="648"/>
    </location>
</feature>
<dbReference type="PROSITE" id="PS50103">
    <property type="entry name" value="ZF_C3H1"/>
    <property type="match status" value="1"/>
</dbReference>
<feature type="compositionally biased region" description="Low complexity" evidence="2">
    <location>
        <begin position="703"/>
        <end position="713"/>
    </location>
</feature>
<keyword evidence="6" id="KW-1185">Reference proteome</keyword>
<comment type="caution">
    <text evidence="5">The sequence shown here is derived from an EMBL/GenBank/DDBJ whole genome shotgun (WGS) entry which is preliminary data.</text>
</comment>
<feature type="region of interest" description="Disordered" evidence="2">
    <location>
        <begin position="968"/>
        <end position="1206"/>
    </location>
</feature>
<protein>
    <recommendedName>
        <fullName evidence="7">Myb-like domain-containing protein</fullName>
    </recommendedName>
</protein>
<evidence type="ECO:0000256" key="2">
    <source>
        <dbReference type="SAM" id="MobiDB-lite"/>
    </source>
</evidence>
<feature type="compositionally biased region" description="Low complexity" evidence="2">
    <location>
        <begin position="875"/>
        <end position="884"/>
    </location>
</feature>
<dbReference type="AlphaFoldDB" id="A0AAE0FRH7"/>
<keyword evidence="1" id="KW-0479">Metal-binding</keyword>
<gene>
    <name evidence="5" type="ORF">CYMTET_26721</name>
</gene>
<feature type="compositionally biased region" description="Pro residues" evidence="2">
    <location>
        <begin position="1044"/>
        <end position="1054"/>
    </location>
</feature>
<dbReference type="InterPro" id="IPR001005">
    <property type="entry name" value="SANT/Myb"/>
</dbReference>
<proteinExistence type="predicted"/>
<feature type="compositionally biased region" description="Polar residues" evidence="2">
    <location>
        <begin position="737"/>
        <end position="748"/>
    </location>
</feature>
<keyword evidence="1" id="KW-0862">Zinc</keyword>
<dbReference type="EMBL" id="LGRX02014476">
    <property type="protein sequence ID" value="KAK3264549.1"/>
    <property type="molecule type" value="Genomic_DNA"/>
</dbReference>
<evidence type="ECO:0000313" key="5">
    <source>
        <dbReference type="EMBL" id="KAK3264549.1"/>
    </source>
</evidence>
<feature type="compositionally biased region" description="Acidic residues" evidence="2">
    <location>
        <begin position="917"/>
        <end position="926"/>
    </location>
</feature>
<feature type="compositionally biased region" description="Polar residues" evidence="2">
    <location>
        <begin position="1176"/>
        <end position="1185"/>
    </location>
</feature>
<organism evidence="5 6">
    <name type="scientific">Cymbomonas tetramitiformis</name>
    <dbReference type="NCBI Taxonomy" id="36881"/>
    <lineage>
        <taxon>Eukaryota</taxon>
        <taxon>Viridiplantae</taxon>
        <taxon>Chlorophyta</taxon>
        <taxon>Pyramimonadophyceae</taxon>
        <taxon>Pyramimonadales</taxon>
        <taxon>Pyramimonadaceae</taxon>
        <taxon>Cymbomonas</taxon>
    </lineage>
</organism>
<feature type="compositionally biased region" description="Basic and acidic residues" evidence="2">
    <location>
        <begin position="608"/>
        <end position="620"/>
    </location>
</feature>
<feature type="compositionally biased region" description="Basic and acidic residues" evidence="2">
    <location>
        <begin position="206"/>
        <end position="226"/>
    </location>
</feature>
<feature type="compositionally biased region" description="Low complexity" evidence="2">
    <location>
        <begin position="848"/>
        <end position="857"/>
    </location>
</feature>
<feature type="zinc finger region" description="C3H1-type" evidence="1">
    <location>
        <begin position="1119"/>
        <end position="1146"/>
    </location>
</feature>
<sequence length="1248" mass="132922">MPARWTPPEDLCLRVLYKALQQDRKPWVRIPEMAVMLNLFHKTPEACSKRWQRLRAQNPHPENVDLSLDDLRIYAGLRDFQPWDTIVANLSISNVKFSKNIEKNEQCWLEILEAYPMLAVRRNPTSPLSNAQTPQAGDSVNDHVVQEPCAPAPATSATPPAAEALTTEQPMPLNIPASCSSPAREIFGLKVKQEEFGEAGPTKALPHIEEKANRVKQEVAERKEAEAPLSHVTPHLLSLFFSPLPPEFPESCHSPEDNGRPSSSARAQGPKREGGTPCHSPEDTGPPSPSARAQGPKREGGTPCHPPEDTGPPSSSARAQGPKREGGTPCHSPEDTGPPCCPPPVRRPQETMMQDADEHCPKSPSRSSSSQVEITSCAATWRLSWKETKHVVEVKSMPEAPGALHEDSELSQMLLSNVRWVRCGYMKKRAELAELSGCQPFVLHAKDASGEVPNQPWRSWVTKLKQQAGQAKYSSEVCVPILSLEDVPKRWAFAQREKTYLYVMPWDSVTQELLEWPADHQAHKALKEPDRMLGLVHVRKRAGANRRNDRTAAEAGAAGRSGSASAPTPRAFSVGRGPPIRQIAAEPVPPPAHPSRQQSAPSAVRPQEAGEHPLARDHLRGPQRNTPSVPRRDAERAAMRAPRPREDIQQPQMDPPHRSDGRQSQGSHLEETPPTKRMRLMPEVPGHSLALDGCAAPGPSPPARRGSPLASSPQAHSVGPPPPSQRGTPRYDRRLHPTTNCTALTVTTPLEAPPSGRAALRGAPPGASNAASPSSGRPVDPTAGATRCHPPPGASNAASPSAGRPVDPTAGATRCHPPPGASNAASLSAGRPVEPTAGATRCHPPPGASNAASPSAGRPVEPTAGATRCHPPPGASNAASPSAGRPVEPTAHPVGAATAAPSETKRNLVTIPASSDLLDDLPDEDGQQLAEHAQRTAGMGRRPAGASITGMREQYLCDAEIRRRRPAEMAAQAGGVSITSTREVLADNAPSAEARMTKSSEKPSSRHPHSAETETVFGYQLSAPRLLPTFPPPSLQIPRQDFPPSSPSPSPPPSQSACRGRGRAPSRESLDQADRGGASAEPCSAGRAEESEDEDDPTIVVSLKQQGGVTKRSIKSGARRNPEKCHFFGRGKCKRGETCLFSHGSPEDGKGRSAAPFSPPTAKKRKSVFAGRLQGFSASPLQGGSPTFRAASDAGGEPEGVKIDAAPRSALVVTPLAGTAARRGGAPERSVTLLGGDTARRGRIVKLS</sequence>
<accession>A0AAE0FRH7</accession>
<feature type="domain" description="C3H1-type" evidence="4">
    <location>
        <begin position="1119"/>
        <end position="1146"/>
    </location>
</feature>
<evidence type="ECO:0008006" key="7">
    <source>
        <dbReference type="Google" id="ProtNLM"/>
    </source>
</evidence>
<reference evidence="5 6" key="1">
    <citation type="journal article" date="2015" name="Genome Biol. Evol.">
        <title>Comparative Genomics of a Bacterivorous Green Alga Reveals Evolutionary Causalities and Consequences of Phago-Mixotrophic Mode of Nutrition.</title>
        <authorList>
            <person name="Burns J.A."/>
            <person name="Paasch A."/>
            <person name="Narechania A."/>
            <person name="Kim E."/>
        </authorList>
    </citation>
    <scope>NUCLEOTIDE SEQUENCE [LARGE SCALE GENOMIC DNA]</scope>
    <source>
        <strain evidence="5 6">PLY_AMNH</strain>
    </source>
</reference>
<dbReference type="CDD" id="cd00167">
    <property type="entry name" value="SANT"/>
    <property type="match status" value="1"/>
</dbReference>
<dbReference type="PROSITE" id="PS50090">
    <property type="entry name" value="MYB_LIKE"/>
    <property type="match status" value="1"/>
</dbReference>
<feature type="compositionally biased region" description="Basic and acidic residues" evidence="2">
    <location>
        <begin position="995"/>
        <end position="1012"/>
    </location>
</feature>